<gene>
    <name evidence="2" type="primary">ispF_2</name>
    <name evidence="2" type="ORF">KDAU_21150</name>
</gene>
<feature type="domain" description="2-C-methyl-D-erythritol 2,4-cyclodiphosphate synthase" evidence="1">
    <location>
        <begin position="26"/>
        <end position="179"/>
    </location>
</feature>
<dbReference type="PANTHER" id="PTHR43181">
    <property type="entry name" value="2-C-METHYL-D-ERYTHRITOL 2,4-CYCLODIPHOSPHATE SYNTHASE, CHLOROPLASTIC"/>
    <property type="match status" value="1"/>
</dbReference>
<keyword evidence="3" id="KW-1185">Reference proteome</keyword>
<protein>
    <submittedName>
        <fullName evidence="2">2-C-methyl-D-erythritol 2,4-cyclodiphosphate synthase</fullName>
    </submittedName>
</protein>
<dbReference type="Pfam" id="PF02542">
    <property type="entry name" value="YgbB"/>
    <property type="match status" value="1"/>
</dbReference>
<evidence type="ECO:0000259" key="1">
    <source>
        <dbReference type="Pfam" id="PF02542"/>
    </source>
</evidence>
<dbReference type="CDD" id="cd00554">
    <property type="entry name" value="MECDP_synthase"/>
    <property type="match status" value="1"/>
</dbReference>
<dbReference type="PANTHER" id="PTHR43181:SF1">
    <property type="entry name" value="2-C-METHYL-D-ERYTHRITOL 2,4-CYCLODIPHOSPHATE SYNTHASE, CHLOROPLASTIC"/>
    <property type="match status" value="1"/>
</dbReference>
<comment type="caution">
    <text evidence="2">The sequence shown here is derived from an EMBL/GenBank/DDBJ whole genome shotgun (WGS) entry which is preliminary data.</text>
</comment>
<dbReference type="EMBL" id="BIFQ01000001">
    <property type="protein sequence ID" value="GCE04786.1"/>
    <property type="molecule type" value="Genomic_DNA"/>
</dbReference>
<dbReference type="RefSeq" id="WP_126595900.1">
    <property type="nucleotide sequence ID" value="NZ_BIFQ01000001.1"/>
</dbReference>
<organism evidence="2 3">
    <name type="scientific">Dictyobacter aurantiacus</name>
    <dbReference type="NCBI Taxonomy" id="1936993"/>
    <lineage>
        <taxon>Bacteria</taxon>
        <taxon>Bacillati</taxon>
        <taxon>Chloroflexota</taxon>
        <taxon>Ktedonobacteria</taxon>
        <taxon>Ktedonobacterales</taxon>
        <taxon>Dictyobacteraceae</taxon>
        <taxon>Dictyobacter</taxon>
    </lineage>
</organism>
<dbReference type="InterPro" id="IPR003526">
    <property type="entry name" value="MECDP_synthase"/>
</dbReference>
<dbReference type="Proteomes" id="UP000287224">
    <property type="component" value="Unassembled WGS sequence"/>
</dbReference>
<dbReference type="SUPFAM" id="SSF69765">
    <property type="entry name" value="IpsF-like"/>
    <property type="match status" value="1"/>
</dbReference>
<reference evidence="3" key="1">
    <citation type="submission" date="2018-12" db="EMBL/GenBank/DDBJ databases">
        <title>Tengunoibacter tsumagoiensis gen. nov., sp. nov., Dictyobacter kobayashii sp. nov., D. alpinus sp. nov., and D. joshuensis sp. nov. and description of Dictyobacteraceae fam. nov. within the order Ktedonobacterales isolated from Tengu-no-mugimeshi.</title>
        <authorList>
            <person name="Wang C.M."/>
            <person name="Zheng Y."/>
            <person name="Sakai Y."/>
            <person name="Toyoda A."/>
            <person name="Minakuchi Y."/>
            <person name="Abe K."/>
            <person name="Yokota A."/>
            <person name="Yabe S."/>
        </authorList>
    </citation>
    <scope>NUCLEOTIDE SEQUENCE [LARGE SCALE GENOMIC DNA]</scope>
    <source>
        <strain evidence="3">S-27</strain>
    </source>
</reference>
<dbReference type="GO" id="GO:0008685">
    <property type="term" value="F:2-C-methyl-D-erythritol 2,4-cyclodiphosphate synthase activity"/>
    <property type="evidence" value="ECO:0007669"/>
    <property type="project" value="InterPro"/>
</dbReference>
<dbReference type="Gene3D" id="3.30.1330.50">
    <property type="entry name" value="2-C-methyl-D-erythritol 2,4-cyclodiphosphate synthase"/>
    <property type="match status" value="1"/>
</dbReference>
<dbReference type="InterPro" id="IPR036571">
    <property type="entry name" value="MECDP_synthase_sf"/>
</dbReference>
<sequence>MNTIDEATKNQLAHEVAMLLAKKQRLSFASDFHAFAEGRQLVLAGVAFENFSKGPNTKRSDGDVVAHALVMALAGATNTGDIDDWFPDKGETGVRSIEYLPDIRHRLIEAKNLLISNVDVTILCGEQPRMKKRIPEMQHNIADGLGISLDQVHVKVSSMDGSDEVAQLKGIEARVIVSLWEGL</sequence>
<dbReference type="AlphaFoldDB" id="A0A401ZD77"/>
<evidence type="ECO:0000313" key="3">
    <source>
        <dbReference type="Proteomes" id="UP000287224"/>
    </source>
</evidence>
<proteinExistence type="predicted"/>
<dbReference type="GO" id="GO:0016114">
    <property type="term" value="P:terpenoid biosynthetic process"/>
    <property type="evidence" value="ECO:0007669"/>
    <property type="project" value="InterPro"/>
</dbReference>
<dbReference type="OrthoDB" id="9804336at2"/>
<name>A0A401ZD77_9CHLR</name>
<accession>A0A401ZD77</accession>
<evidence type="ECO:0000313" key="2">
    <source>
        <dbReference type="EMBL" id="GCE04786.1"/>
    </source>
</evidence>